<dbReference type="InterPro" id="IPR025970">
    <property type="entry name" value="SusE"/>
</dbReference>
<keyword evidence="4" id="KW-1185">Reference proteome</keyword>
<dbReference type="EMBL" id="QCYK01000002">
    <property type="protein sequence ID" value="PUZ25876.1"/>
    <property type="molecule type" value="Genomic_DNA"/>
</dbReference>
<dbReference type="Gene3D" id="2.60.40.3620">
    <property type="match status" value="2"/>
</dbReference>
<dbReference type="PROSITE" id="PS51257">
    <property type="entry name" value="PROKAR_LIPOPROTEIN"/>
    <property type="match status" value="1"/>
</dbReference>
<evidence type="ECO:0000259" key="2">
    <source>
        <dbReference type="Pfam" id="PF14292"/>
    </source>
</evidence>
<evidence type="ECO:0000256" key="1">
    <source>
        <dbReference type="SAM" id="SignalP"/>
    </source>
</evidence>
<keyword evidence="1" id="KW-0732">Signal</keyword>
<accession>A0A2T7BHW4</accession>
<sequence length="364" mass="39102">MRFIKYNCLAILATGLLLGACKKEGALLQVDASKASTSLTSNVQSVTFTADNDADTVLTFSWAPVTYGAAQPTVTYTLQLDNPADTATGWTKARSFPAGNNITSYGFKGAALNQLLNDMGFLPDNASQLAVRLKVDVQQYNGVASTVPSVYSNATAVKVTPYALTLWVPGAYQGWNPGAAPVIGQLHNTTGRFEGYVHITGADMHFKFTSKPDWNHTNYGYGGDGILSTDGLADGLQVPAAGYYELYADVNSLTWKYQQTTWGIIGDASPGGWDNDTPLSYDPDKQVWTATVAMKTAGSFKFRANKAWALDFGIDANGNLQYADNPLIGGTSGLNNLTVPEDGTYKFTLDLHLPGKYTYTAVKQ</sequence>
<organism evidence="3 4">
    <name type="scientific">Chitinophaga parva</name>
    <dbReference type="NCBI Taxonomy" id="2169414"/>
    <lineage>
        <taxon>Bacteria</taxon>
        <taxon>Pseudomonadati</taxon>
        <taxon>Bacteroidota</taxon>
        <taxon>Chitinophagia</taxon>
        <taxon>Chitinophagales</taxon>
        <taxon>Chitinophagaceae</taxon>
        <taxon>Chitinophaga</taxon>
    </lineage>
</organism>
<name>A0A2T7BHW4_9BACT</name>
<reference evidence="3 4" key="1">
    <citation type="submission" date="2018-04" db="EMBL/GenBank/DDBJ databases">
        <title>Chitinophaga fuyangensis sp. nov., isolated from soil in a chemical factory.</title>
        <authorList>
            <person name="Chen K."/>
        </authorList>
    </citation>
    <scope>NUCLEOTIDE SEQUENCE [LARGE SCALE GENOMIC DNA]</scope>
    <source>
        <strain evidence="3 4">LY-1</strain>
    </source>
</reference>
<dbReference type="Pfam" id="PF14292">
    <property type="entry name" value="SusE"/>
    <property type="match status" value="1"/>
</dbReference>
<feature type="domain" description="SusE outer membrane protein" evidence="2">
    <location>
        <begin position="32"/>
        <end position="134"/>
    </location>
</feature>
<dbReference type="CDD" id="cd12956">
    <property type="entry name" value="CBM_SusE-F_like"/>
    <property type="match status" value="1"/>
</dbReference>
<dbReference type="CDD" id="cd12967">
    <property type="entry name" value="CBM_SusE-F_like_u1"/>
    <property type="match status" value="1"/>
</dbReference>
<feature type="chain" id="PRO_5015489256" evidence="1">
    <location>
        <begin position="20"/>
        <end position="364"/>
    </location>
</feature>
<evidence type="ECO:0000313" key="4">
    <source>
        <dbReference type="Proteomes" id="UP000244450"/>
    </source>
</evidence>
<feature type="signal peptide" evidence="1">
    <location>
        <begin position="1"/>
        <end position="19"/>
    </location>
</feature>
<evidence type="ECO:0000313" key="3">
    <source>
        <dbReference type="EMBL" id="PUZ25876.1"/>
    </source>
</evidence>
<dbReference type="Proteomes" id="UP000244450">
    <property type="component" value="Unassembled WGS sequence"/>
</dbReference>
<comment type="caution">
    <text evidence="3">The sequence shown here is derived from an EMBL/GenBank/DDBJ whole genome shotgun (WGS) entry which is preliminary data.</text>
</comment>
<dbReference type="GO" id="GO:2001070">
    <property type="term" value="F:starch binding"/>
    <property type="evidence" value="ECO:0007669"/>
    <property type="project" value="InterPro"/>
</dbReference>
<protein>
    <submittedName>
        <fullName evidence="3">DUF5116 domain-containing protein</fullName>
    </submittedName>
</protein>
<dbReference type="OrthoDB" id="975117at2"/>
<dbReference type="GO" id="GO:0019867">
    <property type="term" value="C:outer membrane"/>
    <property type="evidence" value="ECO:0007669"/>
    <property type="project" value="InterPro"/>
</dbReference>
<gene>
    <name evidence="3" type="ORF">DCC81_16630</name>
</gene>
<dbReference type="RefSeq" id="WP_108687715.1">
    <property type="nucleotide sequence ID" value="NZ_QCYK01000002.1"/>
</dbReference>
<dbReference type="AlphaFoldDB" id="A0A2T7BHW4"/>
<proteinExistence type="predicted"/>